<dbReference type="Pfam" id="PF20253">
    <property type="entry name" value="DUF6604"/>
    <property type="match status" value="1"/>
</dbReference>
<dbReference type="RefSeq" id="XP_018040400.1">
    <property type="nucleotide sequence ID" value="XM_018186372.1"/>
</dbReference>
<dbReference type="InterPro" id="IPR046539">
    <property type="entry name" value="DUF6604"/>
</dbReference>
<dbReference type="GeneID" id="28769858"/>
<organism evidence="2 3">
    <name type="scientific">Paraphaeosphaeria sporulosa</name>
    <dbReference type="NCBI Taxonomy" id="1460663"/>
    <lineage>
        <taxon>Eukaryota</taxon>
        <taxon>Fungi</taxon>
        <taxon>Dikarya</taxon>
        <taxon>Ascomycota</taxon>
        <taxon>Pezizomycotina</taxon>
        <taxon>Dothideomycetes</taxon>
        <taxon>Pleosporomycetidae</taxon>
        <taxon>Pleosporales</taxon>
        <taxon>Massarineae</taxon>
        <taxon>Didymosphaeriaceae</taxon>
        <taxon>Paraphaeosphaeria</taxon>
    </lineage>
</organism>
<gene>
    <name evidence="2" type="ORF">CC84DRAFT_460557</name>
</gene>
<dbReference type="AlphaFoldDB" id="A0A177CR92"/>
<evidence type="ECO:0000313" key="2">
    <source>
        <dbReference type="EMBL" id="OAG10035.1"/>
    </source>
</evidence>
<evidence type="ECO:0000259" key="1">
    <source>
        <dbReference type="Pfam" id="PF20253"/>
    </source>
</evidence>
<keyword evidence="3" id="KW-1185">Reference proteome</keyword>
<feature type="domain" description="DUF6604" evidence="1">
    <location>
        <begin position="8"/>
        <end position="121"/>
    </location>
</feature>
<accession>A0A177CR92</accession>
<evidence type="ECO:0000313" key="3">
    <source>
        <dbReference type="Proteomes" id="UP000077069"/>
    </source>
</evidence>
<dbReference type="OrthoDB" id="10382517at2759"/>
<proteinExistence type="predicted"/>
<dbReference type="EMBL" id="KV441549">
    <property type="protein sequence ID" value="OAG10035.1"/>
    <property type="molecule type" value="Genomic_DNA"/>
</dbReference>
<sequence>MSHIVGKHCKTMLADRTKYLARYADDVNSADANANHAYFVRIMIKIQELLRDHVSVQVVAQAPAAKNSSTVTLGTLRNLYDALEVEVTNEEVDYPDDVSEGSVASSTESTYVPDTFDLEGDLLASWNHFVSTYKPLFEYPDKRLSDTEHLDQPFFEHLEERLSNAEYLDYW</sequence>
<reference evidence="2 3" key="1">
    <citation type="submission" date="2016-05" db="EMBL/GenBank/DDBJ databases">
        <title>Comparative analysis of secretome profiles of manganese(II)-oxidizing ascomycete fungi.</title>
        <authorList>
            <consortium name="DOE Joint Genome Institute"/>
            <person name="Zeiner C.A."/>
            <person name="Purvine S.O."/>
            <person name="Zink E.M."/>
            <person name="Wu S."/>
            <person name="Pasa-Tolic L."/>
            <person name="Chaput D.L."/>
            <person name="Haridas S."/>
            <person name="Grigoriev I.V."/>
            <person name="Santelli C.M."/>
            <person name="Hansel C.M."/>
        </authorList>
    </citation>
    <scope>NUCLEOTIDE SEQUENCE [LARGE SCALE GENOMIC DNA]</scope>
    <source>
        <strain evidence="2 3">AP3s5-JAC2a</strain>
    </source>
</reference>
<name>A0A177CR92_9PLEO</name>
<dbReference type="InParanoid" id="A0A177CR92"/>
<dbReference type="Proteomes" id="UP000077069">
    <property type="component" value="Unassembled WGS sequence"/>
</dbReference>
<protein>
    <recommendedName>
        <fullName evidence="1">DUF6604 domain-containing protein</fullName>
    </recommendedName>
</protein>